<reference evidence="3" key="1">
    <citation type="journal article" date="2014" name="Int. J. Syst. Evol. Microbiol.">
        <title>Complete genome sequence of Corynebacterium casei LMG S-19264T (=DSM 44701T), isolated from a smear-ripened cheese.</title>
        <authorList>
            <consortium name="US DOE Joint Genome Institute (JGI-PGF)"/>
            <person name="Walter F."/>
            <person name="Albersmeier A."/>
            <person name="Kalinowski J."/>
            <person name="Ruckert C."/>
        </authorList>
    </citation>
    <scope>NUCLEOTIDE SEQUENCE</scope>
    <source>
        <strain evidence="3">KCTC 12988</strain>
    </source>
</reference>
<dbReference type="SUPFAM" id="SSF55347">
    <property type="entry name" value="Glyceraldehyde-3-phosphate dehydrogenase-like, C-terminal domain"/>
    <property type="match status" value="1"/>
</dbReference>
<feature type="domain" description="GFO/IDH/MocA-like oxidoreductase" evidence="2">
    <location>
        <begin position="138"/>
        <end position="271"/>
    </location>
</feature>
<dbReference type="Pfam" id="PF01408">
    <property type="entry name" value="GFO_IDH_MocA"/>
    <property type="match status" value="1"/>
</dbReference>
<dbReference type="PANTHER" id="PTHR43708:SF3">
    <property type="entry name" value="OXIDOREDUCTASE"/>
    <property type="match status" value="1"/>
</dbReference>
<dbReference type="InterPro" id="IPR036291">
    <property type="entry name" value="NAD(P)-bd_dom_sf"/>
</dbReference>
<protein>
    <submittedName>
        <fullName evidence="3">Oxidoreductase</fullName>
    </submittedName>
</protein>
<sequence length="378" mass="40974">MGMVGGGRGAFIGGVHRMASALDGQIELVAGAFSSDPEKGRLSGEDFFLDPERVYSSYAEMAEKEAAREDGIDFVSIVVRNDLHAEVAIAFLEAGINVICEKPLSYSLEEGKRIAEVVEKTGKVFALTHNYTGYPMVKEARAMVQAGKLGRILKIVAEYPQGYAISSLKEASEDGSISNWRMDPSVSGISNCIGDIGTHAENLAKYITGLEIEELAAELTAFIPGQELDSDGNMLIRFKGGAKGILFASQISTGDENNLNIRIYGTEASLEWHQEHPNELTVKYADAPREIHRRGNSYNGEVCGQNTRLPFGHPEAFIEAFANVYLSAAEAIRDEIEGNYPRESGYDFPGIEEGLEGMAFIEAAVASSKNNAAWTKLG</sequence>
<comment type="caution">
    <text evidence="3">The sequence shown here is derived from an EMBL/GenBank/DDBJ whole genome shotgun (WGS) entry which is preliminary data.</text>
</comment>
<evidence type="ECO:0000313" key="4">
    <source>
        <dbReference type="Proteomes" id="UP000644507"/>
    </source>
</evidence>
<gene>
    <name evidence="3" type="ORF">GCM10007100_22400</name>
</gene>
<dbReference type="PANTHER" id="PTHR43708">
    <property type="entry name" value="CONSERVED EXPRESSED OXIDOREDUCTASE (EUROFUNG)"/>
    <property type="match status" value="1"/>
</dbReference>
<evidence type="ECO:0000313" key="3">
    <source>
        <dbReference type="EMBL" id="GHC55364.1"/>
    </source>
</evidence>
<dbReference type="SUPFAM" id="SSF51735">
    <property type="entry name" value="NAD(P)-binding Rossmann-fold domains"/>
    <property type="match status" value="1"/>
</dbReference>
<dbReference type="Gene3D" id="3.30.360.10">
    <property type="entry name" value="Dihydrodipicolinate Reductase, domain 2"/>
    <property type="match status" value="1"/>
</dbReference>
<dbReference type="InterPro" id="IPR055170">
    <property type="entry name" value="GFO_IDH_MocA-like_dom"/>
</dbReference>
<proteinExistence type="predicted"/>
<dbReference type="EMBL" id="BMXI01000009">
    <property type="protein sequence ID" value="GHC55364.1"/>
    <property type="molecule type" value="Genomic_DNA"/>
</dbReference>
<evidence type="ECO:0000259" key="1">
    <source>
        <dbReference type="Pfam" id="PF01408"/>
    </source>
</evidence>
<dbReference type="Pfam" id="PF22725">
    <property type="entry name" value="GFO_IDH_MocA_C3"/>
    <property type="match status" value="1"/>
</dbReference>
<keyword evidence="4" id="KW-1185">Reference proteome</keyword>
<dbReference type="InterPro" id="IPR051317">
    <property type="entry name" value="Gfo/Idh/MocA_oxidoreduct"/>
</dbReference>
<dbReference type="Gene3D" id="3.40.50.720">
    <property type="entry name" value="NAD(P)-binding Rossmann-like Domain"/>
    <property type="match status" value="1"/>
</dbReference>
<organism evidence="3 4">
    <name type="scientific">Roseibacillus persicicus</name>
    <dbReference type="NCBI Taxonomy" id="454148"/>
    <lineage>
        <taxon>Bacteria</taxon>
        <taxon>Pseudomonadati</taxon>
        <taxon>Verrucomicrobiota</taxon>
        <taxon>Verrucomicrobiia</taxon>
        <taxon>Verrucomicrobiales</taxon>
        <taxon>Verrucomicrobiaceae</taxon>
        <taxon>Roseibacillus</taxon>
    </lineage>
</organism>
<dbReference type="AlphaFoldDB" id="A0A918TNV2"/>
<feature type="domain" description="Gfo/Idh/MocA-like oxidoreductase N-terminal" evidence="1">
    <location>
        <begin position="2"/>
        <end position="128"/>
    </location>
</feature>
<evidence type="ECO:0000259" key="2">
    <source>
        <dbReference type="Pfam" id="PF22725"/>
    </source>
</evidence>
<dbReference type="Proteomes" id="UP000644507">
    <property type="component" value="Unassembled WGS sequence"/>
</dbReference>
<accession>A0A918TNV2</accession>
<reference evidence="3" key="2">
    <citation type="submission" date="2020-09" db="EMBL/GenBank/DDBJ databases">
        <authorList>
            <person name="Sun Q."/>
            <person name="Kim S."/>
        </authorList>
    </citation>
    <scope>NUCLEOTIDE SEQUENCE</scope>
    <source>
        <strain evidence="3">KCTC 12988</strain>
    </source>
</reference>
<dbReference type="GO" id="GO:0000166">
    <property type="term" value="F:nucleotide binding"/>
    <property type="evidence" value="ECO:0007669"/>
    <property type="project" value="InterPro"/>
</dbReference>
<name>A0A918TNV2_9BACT</name>
<dbReference type="InterPro" id="IPR000683">
    <property type="entry name" value="Gfo/Idh/MocA-like_OxRdtase_N"/>
</dbReference>